<evidence type="ECO:0000256" key="2">
    <source>
        <dbReference type="SAM" id="SignalP"/>
    </source>
</evidence>
<feature type="signal peptide" evidence="2">
    <location>
        <begin position="1"/>
        <end position="29"/>
    </location>
</feature>
<dbReference type="Proteomes" id="UP001252186">
    <property type="component" value="Unassembled WGS sequence"/>
</dbReference>
<gene>
    <name evidence="3" type="ORF">RM519_05160</name>
</gene>
<comment type="caution">
    <text evidence="3">The sequence shown here is derived from an EMBL/GenBank/DDBJ whole genome shotgun (WGS) entry which is preliminary data.</text>
</comment>
<dbReference type="RefSeq" id="WP_311592509.1">
    <property type="nucleotide sequence ID" value="NZ_JAVRHV010000001.1"/>
</dbReference>
<feature type="region of interest" description="Disordered" evidence="1">
    <location>
        <begin position="77"/>
        <end position="98"/>
    </location>
</feature>
<keyword evidence="2" id="KW-0732">Signal</keyword>
<sequence length="98" mass="10679">MKKTVKFLSGTALAVSIAFVGFSSFTTPAPEEGNDCGCPPEWIVADFVEEGWRLDNPNILKRDKNGDGVLCLKYIDGEGNTESGKPGKVWKDNNQPCK</sequence>
<evidence type="ECO:0000313" key="4">
    <source>
        <dbReference type="Proteomes" id="UP001252186"/>
    </source>
</evidence>
<evidence type="ECO:0008006" key="5">
    <source>
        <dbReference type="Google" id="ProtNLM"/>
    </source>
</evidence>
<accession>A0ABU2Y6F0</accession>
<evidence type="ECO:0000256" key="1">
    <source>
        <dbReference type="SAM" id="MobiDB-lite"/>
    </source>
</evidence>
<reference evidence="3 4" key="1">
    <citation type="submission" date="2023-09" db="EMBL/GenBank/DDBJ databases">
        <authorList>
            <person name="Rey-Velasco X."/>
        </authorList>
    </citation>
    <scope>NUCLEOTIDE SEQUENCE [LARGE SCALE GENOMIC DNA]</scope>
    <source>
        <strain evidence="3 4">P050</strain>
    </source>
</reference>
<protein>
    <recommendedName>
        <fullName evidence="5">Secreted protein</fullName>
    </recommendedName>
</protein>
<name>A0ABU2Y6F0_9FLAO</name>
<organism evidence="3 4">
    <name type="scientific">Urechidicola vernalis</name>
    <dbReference type="NCBI Taxonomy" id="3075600"/>
    <lineage>
        <taxon>Bacteria</taxon>
        <taxon>Pseudomonadati</taxon>
        <taxon>Bacteroidota</taxon>
        <taxon>Flavobacteriia</taxon>
        <taxon>Flavobacteriales</taxon>
        <taxon>Flavobacteriaceae</taxon>
        <taxon>Urechidicola</taxon>
    </lineage>
</organism>
<feature type="chain" id="PRO_5046196159" description="Secreted protein" evidence="2">
    <location>
        <begin position="30"/>
        <end position="98"/>
    </location>
</feature>
<proteinExistence type="predicted"/>
<evidence type="ECO:0000313" key="3">
    <source>
        <dbReference type="EMBL" id="MDT0552628.1"/>
    </source>
</evidence>
<keyword evidence="4" id="KW-1185">Reference proteome</keyword>
<dbReference type="EMBL" id="JAVRHV010000001">
    <property type="protein sequence ID" value="MDT0552628.1"/>
    <property type="molecule type" value="Genomic_DNA"/>
</dbReference>